<reference evidence="4" key="1">
    <citation type="submission" date="2021-01" db="EMBL/GenBank/DDBJ databases">
        <title>Whole genome shotgun sequence of Verrucosispora sediminis NBRC 107745.</title>
        <authorList>
            <person name="Komaki H."/>
            <person name="Tamura T."/>
        </authorList>
    </citation>
    <scope>NUCLEOTIDE SEQUENCE</scope>
    <source>
        <strain evidence="4">NBRC 107745</strain>
    </source>
</reference>
<comment type="caution">
    <text evidence="4">The sequence shown here is derived from an EMBL/GenBank/DDBJ whole genome shotgun (WGS) entry which is preliminary data.</text>
</comment>
<dbReference type="InterPro" id="IPR051164">
    <property type="entry name" value="NmrA-like_oxidored"/>
</dbReference>
<dbReference type="PANTHER" id="PTHR42748">
    <property type="entry name" value="NITROGEN METABOLITE REPRESSION PROTEIN NMRA FAMILY MEMBER"/>
    <property type="match status" value="1"/>
</dbReference>
<name>A0A9W5UWI7_9ACTN</name>
<evidence type="ECO:0000313" key="4">
    <source>
        <dbReference type="EMBL" id="GIJ35846.1"/>
    </source>
</evidence>
<evidence type="ECO:0000256" key="1">
    <source>
        <dbReference type="ARBA" id="ARBA00006328"/>
    </source>
</evidence>
<sequence length="307" mass="32303">MSTSLPLSVLVTGATGNQGGAVTRTLLAAGVPVRALVRDPAAERATALADLGAVLVPGDLDDITSLGSAVADVHGVFSVQTIDLTGGTGDAEIRRGENLVRAARAAGVAHVVHTSVAGVAAVDDERFDEDRYGAFTRHYYRSKAAVEELVRGAGFPGWTILRPATFMESFVRPSVYFADLTSDRLQVAVDPDVRLPFVAVRDIGTAAAAAFAQPERFHGVELELAGDVRSFREIAEELSQVLGTTIELPGSGQDIRDEGPLAAFFQGQRFMSAHPAPARPELAAALGVPTTTFAQWARLTLRTTIGG</sequence>
<dbReference type="InterPro" id="IPR008030">
    <property type="entry name" value="NmrA-like"/>
</dbReference>
<dbReference type="OrthoDB" id="319724at2"/>
<organism evidence="4 5">
    <name type="scientific">Micromonospora sediminimaris</name>
    <dbReference type="NCBI Taxonomy" id="547162"/>
    <lineage>
        <taxon>Bacteria</taxon>
        <taxon>Bacillati</taxon>
        <taxon>Actinomycetota</taxon>
        <taxon>Actinomycetes</taxon>
        <taxon>Micromonosporales</taxon>
        <taxon>Micromonosporaceae</taxon>
        <taxon>Micromonospora</taxon>
    </lineage>
</organism>
<dbReference type="AlphaFoldDB" id="A0A9W5UWI7"/>
<evidence type="ECO:0000256" key="2">
    <source>
        <dbReference type="ARBA" id="ARBA00022857"/>
    </source>
</evidence>
<evidence type="ECO:0000313" key="5">
    <source>
        <dbReference type="Proteomes" id="UP000607311"/>
    </source>
</evidence>
<accession>A0A9W5UWI7</accession>
<comment type="similarity">
    <text evidence="1">Belongs to the NmrA-type oxidoreductase family.</text>
</comment>
<proteinExistence type="inferred from homology"/>
<gene>
    <name evidence="4" type="ORF">Vse01_49940</name>
</gene>
<dbReference type="PANTHER" id="PTHR42748:SF7">
    <property type="entry name" value="NMRA LIKE REDOX SENSOR 1-RELATED"/>
    <property type="match status" value="1"/>
</dbReference>
<keyword evidence="2" id="KW-0521">NADP</keyword>
<dbReference type="SUPFAM" id="SSF51735">
    <property type="entry name" value="NAD(P)-binding Rossmann-fold domains"/>
    <property type="match status" value="1"/>
</dbReference>
<dbReference type="InterPro" id="IPR036291">
    <property type="entry name" value="NAD(P)-bd_dom_sf"/>
</dbReference>
<dbReference type="EMBL" id="BOPD01000037">
    <property type="protein sequence ID" value="GIJ35846.1"/>
    <property type="molecule type" value="Genomic_DNA"/>
</dbReference>
<feature type="domain" description="NmrA-like" evidence="3">
    <location>
        <begin position="9"/>
        <end position="247"/>
    </location>
</feature>
<dbReference type="Pfam" id="PF05368">
    <property type="entry name" value="NmrA"/>
    <property type="match status" value="1"/>
</dbReference>
<dbReference type="RefSeq" id="WP_093402882.1">
    <property type="nucleotide sequence ID" value="NZ_BOPD01000037.1"/>
</dbReference>
<evidence type="ECO:0000259" key="3">
    <source>
        <dbReference type="Pfam" id="PF05368"/>
    </source>
</evidence>
<protein>
    <recommendedName>
        <fullName evidence="3">NmrA-like domain-containing protein</fullName>
    </recommendedName>
</protein>
<keyword evidence="5" id="KW-1185">Reference proteome</keyword>
<dbReference type="Proteomes" id="UP000607311">
    <property type="component" value="Unassembled WGS sequence"/>
</dbReference>
<dbReference type="Gene3D" id="3.40.50.720">
    <property type="entry name" value="NAD(P)-binding Rossmann-like Domain"/>
    <property type="match status" value="1"/>
</dbReference>